<feature type="non-terminal residue" evidence="1">
    <location>
        <position position="1"/>
    </location>
</feature>
<dbReference type="EMBL" id="ASHM01129032">
    <property type="protein sequence ID" value="PNX58745.1"/>
    <property type="molecule type" value="Genomic_DNA"/>
</dbReference>
<reference evidence="1 2" key="1">
    <citation type="journal article" date="2014" name="Am. J. Bot.">
        <title>Genome assembly and annotation for red clover (Trifolium pratense; Fabaceae).</title>
        <authorList>
            <person name="Istvanek J."/>
            <person name="Jaros M."/>
            <person name="Krenek A."/>
            <person name="Repkova J."/>
        </authorList>
    </citation>
    <scope>NUCLEOTIDE SEQUENCE [LARGE SCALE GENOMIC DNA]</scope>
    <source>
        <strain evidence="2">cv. Tatra</strain>
        <tissue evidence="1">Young leaves</tissue>
    </source>
</reference>
<dbReference type="STRING" id="57577.A0A2K3JXG3"/>
<dbReference type="AlphaFoldDB" id="A0A2K3JXG3"/>
<gene>
    <name evidence="1" type="ORF">L195_g059342</name>
</gene>
<organism evidence="1 2">
    <name type="scientific">Trifolium pratense</name>
    <name type="common">Red clover</name>
    <dbReference type="NCBI Taxonomy" id="57577"/>
    <lineage>
        <taxon>Eukaryota</taxon>
        <taxon>Viridiplantae</taxon>
        <taxon>Streptophyta</taxon>
        <taxon>Embryophyta</taxon>
        <taxon>Tracheophyta</taxon>
        <taxon>Spermatophyta</taxon>
        <taxon>Magnoliopsida</taxon>
        <taxon>eudicotyledons</taxon>
        <taxon>Gunneridae</taxon>
        <taxon>Pentapetalae</taxon>
        <taxon>rosids</taxon>
        <taxon>fabids</taxon>
        <taxon>Fabales</taxon>
        <taxon>Fabaceae</taxon>
        <taxon>Papilionoideae</taxon>
        <taxon>50 kb inversion clade</taxon>
        <taxon>NPAAA clade</taxon>
        <taxon>Hologalegina</taxon>
        <taxon>IRL clade</taxon>
        <taxon>Trifolieae</taxon>
        <taxon>Trifolium</taxon>
    </lineage>
</organism>
<dbReference type="FunFam" id="3.30.40.10:FF:000358">
    <property type="entry name" value="RBR-type E3 ubiquitin transferase"/>
    <property type="match status" value="1"/>
</dbReference>
<dbReference type="Gene3D" id="3.30.40.10">
    <property type="entry name" value="Zinc/RING finger domain, C3HC4 (zinc finger)"/>
    <property type="match status" value="1"/>
</dbReference>
<dbReference type="InterPro" id="IPR031127">
    <property type="entry name" value="E3_UB_ligase_RBR"/>
</dbReference>
<evidence type="ECO:0000313" key="2">
    <source>
        <dbReference type="Proteomes" id="UP000236291"/>
    </source>
</evidence>
<dbReference type="InterPro" id="IPR013083">
    <property type="entry name" value="Znf_RING/FYVE/PHD"/>
</dbReference>
<name>A0A2K3JXG3_TRIPR</name>
<dbReference type="Proteomes" id="UP000236291">
    <property type="component" value="Unassembled WGS sequence"/>
</dbReference>
<accession>A0A2K3JXG3</accession>
<dbReference type="SUPFAM" id="SSF57850">
    <property type="entry name" value="RING/U-box"/>
    <property type="match status" value="1"/>
</dbReference>
<evidence type="ECO:0000313" key="1">
    <source>
        <dbReference type="EMBL" id="PNX58745.1"/>
    </source>
</evidence>
<protein>
    <submittedName>
        <fullName evidence="1">E3 ubiquitin-protein ligase rnf14-like protein</fullName>
    </submittedName>
</protein>
<proteinExistence type="predicted"/>
<comment type="caution">
    <text evidence="1">The sequence shown here is derived from an EMBL/GenBank/DDBJ whole genome shotgun (WGS) entry which is preliminary data.</text>
</comment>
<dbReference type="PANTHER" id="PTHR11685">
    <property type="entry name" value="RBR FAMILY RING FINGER AND IBR DOMAIN-CONTAINING"/>
    <property type="match status" value="1"/>
</dbReference>
<reference evidence="1 2" key="2">
    <citation type="journal article" date="2017" name="Front. Plant Sci.">
        <title>Gene Classification and Mining of Molecular Markers Useful in Red Clover (Trifolium pratense) Breeding.</title>
        <authorList>
            <person name="Istvanek J."/>
            <person name="Dluhosova J."/>
            <person name="Dluhos P."/>
            <person name="Patkova L."/>
            <person name="Nedelnik J."/>
            <person name="Repkova J."/>
        </authorList>
    </citation>
    <scope>NUCLEOTIDE SEQUENCE [LARGE SCALE GENOMIC DNA]</scope>
    <source>
        <strain evidence="2">cv. Tatra</strain>
        <tissue evidence="1">Young leaves</tissue>
    </source>
</reference>
<sequence>GTEFVQLPCKHFFCRKCLQTFTQIHVKEGNVSNLQCLDAKCKDMIPPGLLKHFLGDEDYERWESMMLEKTLASMSDVRTTPCWHSMHDARNEASASTGMVYMSRVP</sequence>
<dbReference type="GO" id="GO:0016567">
    <property type="term" value="P:protein ubiquitination"/>
    <property type="evidence" value="ECO:0007669"/>
    <property type="project" value="InterPro"/>
</dbReference>
<dbReference type="GO" id="GO:0004842">
    <property type="term" value="F:ubiquitin-protein transferase activity"/>
    <property type="evidence" value="ECO:0007669"/>
    <property type="project" value="InterPro"/>
</dbReference>